<evidence type="ECO:0000313" key="1">
    <source>
        <dbReference type="EMBL" id="MBA4622892.1"/>
    </source>
</evidence>
<protein>
    <submittedName>
        <fullName evidence="1">Uncharacterized protein</fullName>
    </submittedName>
</protein>
<reference evidence="1" key="1">
    <citation type="journal article" date="2013" name="J. Plant Res.">
        <title>Effect of fungi and light on seed germination of three Opuntia species from semiarid lands of central Mexico.</title>
        <authorList>
            <person name="Delgado-Sanchez P."/>
            <person name="Jimenez-Bremont J.F."/>
            <person name="Guerrero-Gonzalez Mde L."/>
            <person name="Flores J."/>
        </authorList>
    </citation>
    <scope>NUCLEOTIDE SEQUENCE</scope>
    <source>
        <tissue evidence="1">Cladode</tissue>
    </source>
</reference>
<proteinExistence type="predicted"/>
<dbReference type="AlphaFoldDB" id="A0A7C8YNQ5"/>
<reference evidence="1" key="2">
    <citation type="submission" date="2020-07" db="EMBL/GenBank/DDBJ databases">
        <authorList>
            <person name="Vera ALvarez R."/>
            <person name="Arias-Moreno D.M."/>
            <person name="Jimenez-Jacinto V."/>
            <person name="Jimenez-Bremont J.F."/>
            <person name="Swaminathan K."/>
            <person name="Moose S.P."/>
            <person name="Guerrero-Gonzalez M.L."/>
            <person name="Marino-Ramirez L."/>
            <person name="Landsman D."/>
            <person name="Rodriguez-Kessler M."/>
            <person name="Delgado-Sanchez P."/>
        </authorList>
    </citation>
    <scope>NUCLEOTIDE SEQUENCE</scope>
    <source>
        <tissue evidence="1">Cladode</tissue>
    </source>
</reference>
<dbReference type="EMBL" id="GISG01040848">
    <property type="protein sequence ID" value="MBA4622892.1"/>
    <property type="molecule type" value="Transcribed_RNA"/>
</dbReference>
<organism evidence="1">
    <name type="scientific">Opuntia streptacantha</name>
    <name type="common">Prickly pear cactus</name>
    <name type="synonym">Opuntia cardona</name>
    <dbReference type="NCBI Taxonomy" id="393608"/>
    <lineage>
        <taxon>Eukaryota</taxon>
        <taxon>Viridiplantae</taxon>
        <taxon>Streptophyta</taxon>
        <taxon>Embryophyta</taxon>
        <taxon>Tracheophyta</taxon>
        <taxon>Spermatophyta</taxon>
        <taxon>Magnoliopsida</taxon>
        <taxon>eudicotyledons</taxon>
        <taxon>Gunneridae</taxon>
        <taxon>Pentapetalae</taxon>
        <taxon>Caryophyllales</taxon>
        <taxon>Cactineae</taxon>
        <taxon>Cactaceae</taxon>
        <taxon>Opuntioideae</taxon>
        <taxon>Opuntia</taxon>
    </lineage>
</organism>
<sequence length="102" mass="12016">MCSQLNRTKAFAACQLVGTFMNDPRSMFPRNFQIYDLYERLLKFPVIVFSPERFYPFILIDKSPERHHRNRNRNLPSKLVSKDNDIGNLLAQSTCLTIKNTY</sequence>
<accession>A0A7C8YNQ5</accession>
<name>A0A7C8YNQ5_OPUST</name>